<dbReference type="EMBL" id="ABCB02000017">
    <property type="protein sequence ID" value="EDO61896.1"/>
    <property type="molecule type" value="Genomic_DNA"/>
</dbReference>
<protein>
    <submittedName>
        <fullName evidence="1">Uncharacterized protein</fullName>
    </submittedName>
</protein>
<evidence type="ECO:0000313" key="1">
    <source>
        <dbReference type="EMBL" id="EDO61896.1"/>
    </source>
</evidence>
<name>A7VS66_9FIRM</name>
<dbReference type="AlphaFoldDB" id="A7VS66"/>
<gene>
    <name evidence="1" type="ORF">CLOLEP_01404</name>
</gene>
<organism evidence="1 2">
    <name type="scientific">[Clostridium] leptum DSM 753</name>
    <dbReference type="NCBI Taxonomy" id="428125"/>
    <lineage>
        <taxon>Bacteria</taxon>
        <taxon>Bacillati</taxon>
        <taxon>Bacillota</taxon>
        <taxon>Clostridia</taxon>
        <taxon>Eubacteriales</taxon>
        <taxon>Oscillospiraceae</taxon>
        <taxon>Oscillospiraceae incertae sedis</taxon>
    </lineage>
</organism>
<reference evidence="1 2" key="1">
    <citation type="submission" date="2007-08" db="EMBL/GenBank/DDBJ databases">
        <title>Draft genome sequence of Clostridium leptum (DSM 753).</title>
        <authorList>
            <person name="Sudarsanam P."/>
            <person name="Ley R."/>
            <person name="Guruge J."/>
            <person name="Turnbaugh P.J."/>
            <person name="Mahowald M."/>
            <person name="Liep D."/>
            <person name="Gordon J."/>
        </authorList>
    </citation>
    <scope>NUCLEOTIDE SEQUENCE [LARGE SCALE GENOMIC DNA]</scope>
    <source>
        <strain evidence="1 2">DSM 753</strain>
    </source>
</reference>
<dbReference type="Proteomes" id="UP000003490">
    <property type="component" value="Unassembled WGS sequence"/>
</dbReference>
<evidence type="ECO:0000313" key="2">
    <source>
        <dbReference type="Proteomes" id="UP000003490"/>
    </source>
</evidence>
<proteinExistence type="predicted"/>
<reference evidence="1 2" key="2">
    <citation type="submission" date="2007-08" db="EMBL/GenBank/DDBJ databases">
        <authorList>
            <person name="Fulton L."/>
            <person name="Clifton S."/>
            <person name="Fulton B."/>
            <person name="Xu J."/>
            <person name="Minx P."/>
            <person name="Pepin K.H."/>
            <person name="Johnson M."/>
            <person name="Thiruvilangam P."/>
            <person name="Bhonagiri V."/>
            <person name="Nash W.E."/>
            <person name="Wang C."/>
            <person name="Mardis E.R."/>
            <person name="Wilson R.K."/>
        </authorList>
    </citation>
    <scope>NUCLEOTIDE SEQUENCE [LARGE SCALE GENOMIC DNA]</scope>
    <source>
        <strain evidence="1 2">DSM 753</strain>
    </source>
</reference>
<accession>A7VS66</accession>
<comment type="caution">
    <text evidence="1">The sequence shown here is derived from an EMBL/GenBank/DDBJ whole genome shotgun (WGS) entry which is preliminary data.</text>
</comment>
<sequence>MGCLSRKSLQLYLLALALPPLLKNLVRITGVEPARR</sequence>
<dbReference type="HOGENOM" id="CLU_3355450_0_0_9"/>